<sequence>WKVAGVQLGRSYNLPVAAECGGTMTCRYDQQNGAEGMLFMLSSFASGANLLCGIGSCYNAVGMSAEMMLVQTAWLEAAKFLTKGINIDELHLGVENIKKAGPGGSFLTDDLTLNLLRGGEFFSNDLFDFSGDFGKGPSLLEQAHQKTEDLISKFKSPLPERVQEEIRGYFRNGKGII</sequence>
<dbReference type="GO" id="GO:0015948">
    <property type="term" value="P:methanogenesis"/>
    <property type="evidence" value="ECO:0007669"/>
    <property type="project" value="InterPro"/>
</dbReference>
<keyword evidence="3" id="KW-0808">Transferase</keyword>
<dbReference type="EMBL" id="PCRF01000275">
    <property type="protein sequence ID" value="PIP15513.1"/>
    <property type="molecule type" value="Genomic_DNA"/>
</dbReference>
<organism evidence="4 5">
    <name type="scientific">bacterium (Candidatus Ratteibacteria) CG23_combo_of_CG06-09_8_20_14_all_48_7</name>
    <dbReference type="NCBI Taxonomy" id="2014292"/>
    <lineage>
        <taxon>Bacteria</taxon>
        <taxon>Candidatus Ratteibacteria</taxon>
    </lineage>
</organism>
<dbReference type="InterPro" id="IPR010426">
    <property type="entry name" value="MTTB_MeTrfase"/>
</dbReference>
<feature type="non-terminal residue" evidence="4">
    <location>
        <position position="1"/>
    </location>
</feature>
<evidence type="ECO:0000313" key="5">
    <source>
        <dbReference type="Proteomes" id="UP000230392"/>
    </source>
</evidence>
<evidence type="ECO:0000256" key="2">
    <source>
        <dbReference type="ARBA" id="ARBA00022603"/>
    </source>
</evidence>
<comment type="similarity">
    <text evidence="1">Belongs to the trimethylamine methyltransferase family.</text>
</comment>
<dbReference type="Gene3D" id="3.20.20.480">
    <property type="entry name" value="Trimethylamine methyltransferase-like"/>
    <property type="match status" value="1"/>
</dbReference>
<dbReference type="Proteomes" id="UP000230392">
    <property type="component" value="Unassembled WGS sequence"/>
</dbReference>
<evidence type="ECO:0008006" key="6">
    <source>
        <dbReference type="Google" id="ProtNLM"/>
    </source>
</evidence>
<reference evidence="4 5" key="1">
    <citation type="submission" date="2017-09" db="EMBL/GenBank/DDBJ databases">
        <title>Depth-based differentiation of microbial function through sediment-hosted aquifers and enrichment of novel symbionts in the deep terrestrial subsurface.</title>
        <authorList>
            <person name="Probst A.J."/>
            <person name="Ladd B."/>
            <person name="Jarett J.K."/>
            <person name="Geller-Mcgrath D.E."/>
            <person name="Sieber C.M."/>
            <person name="Emerson J.B."/>
            <person name="Anantharaman K."/>
            <person name="Thomas B.C."/>
            <person name="Malmstrom R."/>
            <person name="Stieglmeier M."/>
            <person name="Klingl A."/>
            <person name="Woyke T."/>
            <person name="Ryan C.M."/>
            <person name="Banfield J.F."/>
        </authorList>
    </citation>
    <scope>NUCLEOTIDE SEQUENCE [LARGE SCALE GENOMIC DNA]</scope>
    <source>
        <strain evidence="4">CG23_combo_of_CG06-09_8_20_14_all_48_7</strain>
    </source>
</reference>
<evidence type="ECO:0000256" key="3">
    <source>
        <dbReference type="ARBA" id="ARBA00022679"/>
    </source>
</evidence>
<dbReference type="InterPro" id="IPR038601">
    <property type="entry name" value="MttB-like_sf"/>
</dbReference>
<comment type="caution">
    <text evidence="4">The sequence shown here is derived from an EMBL/GenBank/DDBJ whole genome shotgun (WGS) entry which is preliminary data.</text>
</comment>
<gene>
    <name evidence="4" type="ORF">COX46_05635</name>
</gene>
<evidence type="ECO:0000313" key="4">
    <source>
        <dbReference type="EMBL" id="PIP15513.1"/>
    </source>
</evidence>
<dbReference type="GO" id="GO:0032259">
    <property type="term" value="P:methylation"/>
    <property type="evidence" value="ECO:0007669"/>
    <property type="project" value="UniProtKB-KW"/>
</dbReference>
<proteinExistence type="inferred from homology"/>
<dbReference type="AlphaFoldDB" id="A0A2G9Y9W7"/>
<protein>
    <recommendedName>
        <fullName evidence="6">Trimethylamine methyltransferase</fullName>
    </recommendedName>
</protein>
<keyword evidence="2" id="KW-0489">Methyltransferase</keyword>
<dbReference type="Pfam" id="PF06253">
    <property type="entry name" value="MTTB"/>
    <property type="match status" value="1"/>
</dbReference>
<dbReference type="GO" id="GO:0008168">
    <property type="term" value="F:methyltransferase activity"/>
    <property type="evidence" value="ECO:0007669"/>
    <property type="project" value="UniProtKB-KW"/>
</dbReference>
<accession>A0A2G9Y9W7</accession>
<evidence type="ECO:0000256" key="1">
    <source>
        <dbReference type="ARBA" id="ARBA00007137"/>
    </source>
</evidence>
<name>A0A2G9Y9W7_9BACT</name>